<evidence type="ECO:0000256" key="1">
    <source>
        <dbReference type="SAM" id="Phobius"/>
    </source>
</evidence>
<keyword evidence="1" id="KW-1133">Transmembrane helix</keyword>
<evidence type="ECO:0000313" key="2">
    <source>
        <dbReference type="EMBL" id="MEQ2511400.1"/>
    </source>
</evidence>
<keyword evidence="1" id="KW-0472">Membrane</keyword>
<keyword evidence="3" id="KW-1185">Reference proteome</keyword>
<feature type="transmembrane region" description="Helical" evidence="1">
    <location>
        <begin position="30"/>
        <end position="55"/>
    </location>
</feature>
<accession>A0ABV1G7K7</accession>
<protein>
    <submittedName>
        <fullName evidence="2">Uncharacterized protein</fullName>
    </submittedName>
</protein>
<organism evidence="2 3">
    <name type="scientific">Faecousia intestinalis</name>
    <dbReference type="NCBI Taxonomy" id="3133167"/>
    <lineage>
        <taxon>Bacteria</taxon>
        <taxon>Bacillati</taxon>
        <taxon>Bacillota</taxon>
        <taxon>Clostridia</taxon>
        <taxon>Eubacteriales</taxon>
        <taxon>Oscillospiraceae</taxon>
        <taxon>Faecousia</taxon>
    </lineage>
</organism>
<gene>
    <name evidence="2" type="ORF">WMO66_09095</name>
</gene>
<name>A0ABV1G7K7_9FIRM</name>
<keyword evidence="1" id="KW-0812">Transmembrane</keyword>
<proteinExistence type="predicted"/>
<dbReference type="EMBL" id="JBBMFF010000229">
    <property type="protein sequence ID" value="MEQ2511400.1"/>
    <property type="molecule type" value="Genomic_DNA"/>
</dbReference>
<sequence>MQYPDLSPGAVPVFAIGFNIPLANWGAPKWVLALNFLLGCAVSLGYLILGAFPLLCADQFFFLLREWKRSSLEYRTGRARSEWASMRSTAASATGWLC</sequence>
<dbReference type="Proteomes" id="UP001491552">
    <property type="component" value="Unassembled WGS sequence"/>
</dbReference>
<evidence type="ECO:0000313" key="3">
    <source>
        <dbReference type="Proteomes" id="UP001491552"/>
    </source>
</evidence>
<dbReference type="RefSeq" id="WP_349136094.1">
    <property type="nucleotide sequence ID" value="NZ_JBBMFF010000229.1"/>
</dbReference>
<reference evidence="2 3" key="1">
    <citation type="submission" date="2024-03" db="EMBL/GenBank/DDBJ databases">
        <title>Human intestinal bacterial collection.</title>
        <authorList>
            <person name="Pauvert C."/>
            <person name="Hitch T.C.A."/>
            <person name="Clavel T."/>
        </authorList>
    </citation>
    <scope>NUCLEOTIDE SEQUENCE [LARGE SCALE GENOMIC DNA]</scope>
    <source>
        <strain evidence="2 3">CLA-AA-H192</strain>
    </source>
</reference>
<comment type="caution">
    <text evidence="2">The sequence shown here is derived from an EMBL/GenBank/DDBJ whole genome shotgun (WGS) entry which is preliminary data.</text>
</comment>